<protein>
    <submittedName>
        <fullName evidence="1">Uncharacterized protein</fullName>
    </submittedName>
</protein>
<comment type="caution">
    <text evidence="1">The sequence shown here is derived from an EMBL/GenBank/DDBJ whole genome shotgun (WGS) entry which is preliminary data.</text>
</comment>
<evidence type="ECO:0000313" key="1">
    <source>
        <dbReference type="EMBL" id="KAA6373121.1"/>
    </source>
</evidence>
<accession>A0A5J4UT44</accession>
<organism evidence="1 2">
    <name type="scientific">Streblomastix strix</name>
    <dbReference type="NCBI Taxonomy" id="222440"/>
    <lineage>
        <taxon>Eukaryota</taxon>
        <taxon>Metamonada</taxon>
        <taxon>Preaxostyla</taxon>
        <taxon>Oxymonadida</taxon>
        <taxon>Streblomastigidae</taxon>
        <taxon>Streblomastix</taxon>
    </lineage>
</organism>
<dbReference type="EMBL" id="SNRW01013011">
    <property type="protein sequence ID" value="KAA6373121.1"/>
    <property type="molecule type" value="Genomic_DNA"/>
</dbReference>
<gene>
    <name evidence="1" type="ORF">EZS28_031353</name>
</gene>
<evidence type="ECO:0000313" key="2">
    <source>
        <dbReference type="Proteomes" id="UP000324800"/>
    </source>
</evidence>
<sequence>MSALQSLIIVITSISSITPPSQRGIYYSSILHLIERPRGIRSSTQRLNALSCLNKSDNTTAMIKQNRFQSLELITQLLGLVVPTLEEKQHTLLVQSLTLSRVLVVSFSELLQIASKAMQKGSNTDQQEGNGLENIDEFEKCFKSAQIARNDGCPHHKLLLLRLSQLLSSTGGNDTVIQDLCSAVKNALEIACFQRQRFNF</sequence>
<proteinExistence type="predicted"/>
<dbReference type="Proteomes" id="UP000324800">
    <property type="component" value="Unassembled WGS sequence"/>
</dbReference>
<reference evidence="1 2" key="1">
    <citation type="submission" date="2019-03" db="EMBL/GenBank/DDBJ databases">
        <title>Single cell metagenomics reveals metabolic interactions within the superorganism composed of flagellate Streblomastix strix and complex community of Bacteroidetes bacteria on its surface.</title>
        <authorList>
            <person name="Treitli S.C."/>
            <person name="Kolisko M."/>
            <person name="Husnik F."/>
            <person name="Keeling P."/>
            <person name="Hampl V."/>
        </authorList>
    </citation>
    <scope>NUCLEOTIDE SEQUENCE [LARGE SCALE GENOMIC DNA]</scope>
    <source>
        <strain evidence="1">ST1C</strain>
    </source>
</reference>
<dbReference type="AlphaFoldDB" id="A0A5J4UT44"/>
<name>A0A5J4UT44_9EUKA</name>